<evidence type="ECO:0000313" key="4">
    <source>
        <dbReference type="EMBL" id="KAA0021338.1"/>
    </source>
</evidence>
<organism evidence="4 5">
    <name type="scientific">Antrihabitans cavernicola</name>
    <dbReference type="NCBI Taxonomy" id="2495913"/>
    <lineage>
        <taxon>Bacteria</taxon>
        <taxon>Bacillati</taxon>
        <taxon>Actinomycetota</taxon>
        <taxon>Actinomycetes</taxon>
        <taxon>Mycobacteriales</taxon>
        <taxon>Nocardiaceae</taxon>
        <taxon>Antrihabitans</taxon>
    </lineage>
</organism>
<dbReference type="InterPro" id="IPR041583">
    <property type="entry name" value="TetR_C_31"/>
</dbReference>
<gene>
    <name evidence="4" type="ORF">FOY51_19005</name>
</gene>
<dbReference type="InterPro" id="IPR036271">
    <property type="entry name" value="Tet_transcr_reg_TetR-rel_C_sf"/>
</dbReference>
<keyword evidence="5" id="KW-1185">Reference proteome</keyword>
<dbReference type="SUPFAM" id="SSF46689">
    <property type="entry name" value="Homeodomain-like"/>
    <property type="match status" value="1"/>
</dbReference>
<dbReference type="RefSeq" id="WP_149431842.1">
    <property type="nucleotide sequence ID" value="NZ_VLNY01000010.1"/>
</dbReference>
<dbReference type="GO" id="GO:0003677">
    <property type="term" value="F:DNA binding"/>
    <property type="evidence" value="ECO:0007669"/>
    <property type="project" value="UniProtKB-UniRule"/>
</dbReference>
<dbReference type="InterPro" id="IPR001647">
    <property type="entry name" value="HTH_TetR"/>
</dbReference>
<protein>
    <submittedName>
        <fullName evidence="4">TetR/AcrR family transcriptional regulator</fullName>
    </submittedName>
</protein>
<reference evidence="4 5" key="1">
    <citation type="submission" date="2019-07" db="EMBL/GenBank/DDBJ databases">
        <title>Rhodococcus cavernicolus sp. nov., isolated from a cave.</title>
        <authorList>
            <person name="Lee S.D."/>
        </authorList>
    </citation>
    <scope>NUCLEOTIDE SEQUENCE [LARGE SCALE GENOMIC DNA]</scope>
    <source>
        <strain evidence="4 5">C1-24</strain>
    </source>
</reference>
<evidence type="ECO:0000256" key="1">
    <source>
        <dbReference type="ARBA" id="ARBA00023125"/>
    </source>
</evidence>
<evidence type="ECO:0000259" key="3">
    <source>
        <dbReference type="PROSITE" id="PS50977"/>
    </source>
</evidence>
<dbReference type="EMBL" id="VLNY01000010">
    <property type="protein sequence ID" value="KAA0021338.1"/>
    <property type="molecule type" value="Genomic_DNA"/>
</dbReference>
<comment type="caution">
    <text evidence="4">The sequence shown here is derived from an EMBL/GenBank/DDBJ whole genome shotgun (WGS) entry which is preliminary data.</text>
</comment>
<dbReference type="InterPro" id="IPR009057">
    <property type="entry name" value="Homeodomain-like_sf"/>
</dbReference>
<dbReference type="OrthoDB" id="4823039at2"/>
<dbReference type="PROSITE" id="PS50977">
    <property type="entry name" value="HTH_TETR_2"/>
    <property type="match status" value="1"/>
</dbReference>
<sequence>MADGDEQATRDALMRATMSLVASQGLAGLRVKHIAAEAGVSVAEARRLYGRRTVLVGAALERFVDDEISRCDAIMRSIDDPNVSGEDTVQALIGELERTFARKDGGSIAQMELYLAAARDPFLAEISTRCIRAYQRMTYRALLASGLSEDSAEACARWVVALVDGFGLHGVAMGKDTYLPPDLPLALRSLGRIE</sequence>
<feature type="domain" description="HTH tetR-type" evidence="3">
    <location>
        <begin position="7"/>
        <end position="67"/>
    </location>
</feature>
<proteinExistence type="predicted"/>
<accession>A0A5A7S585</accession>
<dbReference type="Proteomes" id="UP000322244">
    <property type="component" value="Unassembled WGS sequence"/>
</dbReference>
<dbReference type="AlphaFoldDB" id="A0A5A7S585"/>
<keyword evidence="1 2" id="KW-0238">DNA-binding</keyword>
<evidence type="ECO:0000256" key="2">
    <source>
        <dbReference type="PROSITE-ProRule" id="PRU00335"/>
    </source>
</evidence>
<dbReference type="Pfam" id="PF17940">
    <property type="entry name" value="TetR_C_31"/>
    <property type="match status" value="1"/>
</dbReference>
<name>A0A5A7S585_9NOCA</name>
<dbReference type="Gene3D" id="1.10.357.10">
    <property type="entry name" value="Tetracycline Repressor, domain 2"/>
    <property type="match status" value="1"/>
</dbReference>
<evidence type="ECO:0000313" key="5">
    <source>
        <dbReference type="Proteomes" id="UP000322244"/>
    </source>
</evidence>
<dbReference type="SUPFAM" id="SSF48498">
    <property type="entry name" value="Tetracyclin repressor-like, C-terminal domain"/>
    <property type="match status" value="1"/>
</dbReference>
<feature type="DNA-binding region" description="H-T-H motif" evidence="2">
    <location>
        <begin position="30"/>
        <end position="49"/>
    </location>
</feature>